<sequence>MTAYHVLDISNWKATRDTIKMAYRVAALAAHPDRPASLEDKMRATERMQRINAARDLLLSTSARRRYHRDGKVPWDEV</sequence>
<dbReference type="CDD" id="cd06257">
    <property type="entry name" value="DnaJ"/>
    <property type="match status" value="1"/>
</dbReference>
<reference evidence="1" key="1">
    <citation type="submission" date="2021-02" db="EMBL/GenBank/DDBJ databases">
        <authorList>
            <person name="Syme A R."/>
            <person name="Syme A R."/>
            <person name="Moolhuijzen P."/>
        </authorList>
    </citation>
    <scope>NUCLEOTIDE SEQUENCE</scope>
    <source>
        <strain evidence="1">W1-1</strain>
    </source>
</reference>
<dbReference type="EMBL" id="HG992986">
    <property type="protein sequence ID" value="CAE7213204.1"/>
    <property type="molecule type" value="Genomic_DNA"/>
</dbReference>
<evidence type="ECO:0000313" key="2">
    <source>
        <dbReference type="Proteomes" id="UP000472372"/>
    </source>
</evidence>
<dbReference type="Gene3D" id="1.10.287.110">
    <property type="entry name" value="DnaJ domain"/>
    <property type="match status" value="1"/>
</dbReference>
<evidence type="ECO:0000313" key="1">
    <source>
        <dbReference type="EMBL" id="CAE7213204.1"/>
    </source>
</evidence>
<organism evidence="1 2">
    <name type="scientific">Pyrenophora teres f. teres</name>
    <dbReference type="NCBI Taxonomy" id="97479"/>
    <lineage>
        <taxon>Eukaryota</taxon>
        <taxon>Fungi</taxon>
        <taxon>Dikarya</taxon>
        <taxon>Ascomycota</taxon>
        <taxon>Pezizomycotina</taxon>
        <taxon>Dothideomycetes</taxon>
        <taxon>Pleosporomycetidae</taxon>
        <taxon>Pleosporales</taxon>
        <taxon>Pleosporineae</taxon>
        <taxon>Pleosporaceae</taxon>
        <taxon>Pyrenophora</taxon>
    </lineage>
</organism>
<proteinExistence type="predicted"/>
<dbReference type="InterPro" id="IPR001623">
    <property type="entry name" value="DnaJ_domain"/>
</dbReference>
<dbReference type="PROSITE" id="PS50076">
    <property type="entry name" value="DNAJ_2"/>
    <property type="match status" value="1"/>
</dbReference>
<dbReference type="Pfam" id="PF00226">
    <property type="entry name" value="DnaJ"/>
    <property type="match status" value="1"/>
</dbReference>
<name>A0A6S6WFB4_9PLEO</name>
<dbReference type="Proteomes" id="UP000472372">
    <property type="component" value="Chromosome 10"/>
</dbReference>
<protein>
    <submittedName>
        <fullName evidence="1">DnaJ multi-domain protein</fullName>
    </submittedName>
</protein>
<dbReference type="SUPFAM" id="SSF46565">
    <property type="entry name" value="Chaperone J-domain"/>
    <property type="match status" value="1"/>
</dbReference>
<dbReference type="AlphaFoldDB" id="A0A6S6WFB4"/>
<gene>
    <name evidence="1" type="ORF">PTTW11_10415</name>
</gene>
<dbReference type="InterPro" id="IPR036869">
    <property type="entry name" value="J_dom_sf"/>
</dbReference>
<accession>A0A6S6WFB4</accession>
<dbReference type="SMART" id="SM00271">
    <property type="entry name" value="DnaJ"/>
    <property type="match status" value="1"/>
</dbReference>